<organism evidence="2 3">
    <name type="scientific">Araneus ventricosus</name>
    <name type="common">Orbweaver spider</name>
    <name type="synonym">Epeira ventricosa</name>
    <dbReference type="NCBI Taxonomy" id="182803"/>
    <lineage>
        <taxon>Eukaryota</taxon>
        <taxon>Metazoa</taxon>
        <taxon>Ecdysozoa</taxon>
        <taxon>Arthropoda</taxon>
        <taxon>Chelicerata</taxon>
        <taxon>Arachnida</taxon>
        <taxon>Araneae</taxon>
        <taxon>Araneomorphae</taxon>
        <taxon>Entelegynae</taxon>
        <taxon>Araneoidea</taxon>
        <taxon>Araneidae</taxon>
        <taxon>Araneus</taxon>
    </lineage>
</organism>
<dbReference type="InterPro" id="IPR005135">
    <property type="entry name" value="Endo/exonuclease/phosphatase"/>
</dbReference>
<reference evidence="2 3" key="1">
    <citation type="journal article" date="2019" name="Sci. Rep.">
        <title>Orb-weaving spider Araneus ventricosus genome elucidates the spidroin gene catalogue.</title>
        <authorList>
            <person name="Kono N."/>
            <person name="Nakamura H."/>
            <person name="Ohtoshi R."/>
            <person name="Moran D.A.P."/>
            <person name="Shinohara A."/>
            <person name="Yoshida Y."/>
            <person name="Fujiwara M."/>
            <person name="Mori M."/>
            <person name="Tomita M."/>
            <person name="Arakawa K."/>
        </authorList>
    </citation>
    <scope>NUCLEOTIDE SEQUENCE [LARGE SCALE GENOMIC DNA]</scope>
</reference>
<evidence type="ECO:0000259" key="1">
    <source>
        <dbReference type="Pfam" id="PF14529"/>
    </source>
</evidence>
<dbReference type="SUPFAM" id="SSF56219">
    <property type="entry name" value="DNase I-like"/>
    <property type="match status" value="1"/>
</dbReference>
<protein>
    <recommendedName>
        <fullName evidence="1">Endonuclease/exonuclease/phosphatase domain-containing protein</fullName>
    </recommendedName>
</protein>
<dbReference type="PANTHER" id="PTHR33273:SF4">
    <property type="entry name" value="ENDONUCLEASE_EXONUCLEASE_PHOSPHATASE DOMAIN-CONTAINING PROTEIN"/>
    <property type="match status" value="1"/>
</dbReference>
<dbReference type="GO" id="GO:0003824">
    <property type="term" value="F:catalytic activity"/>
    <property type="evidence" value="ECO:0007669"/>
    <property type="project" value="InterPro"/>
</dbReference>
<gene>
    <name evidence="2" type="ORF">AVEN_192319_1</name>
</gene>
<evidence type="ECO:0000313" key="2">
    <source>
        <dbReference type="EMBL" id="GBL73937.1"/>
    </source>
</evidence>
<dbReference type="Gene3D" id="3.60.10.10">
    <property type="entry name" value="Endonuclease/exonuclease/phosphatase"/>
    <property type="match status" value="1"/>
</dbReference>
<accession>A0A4Y2A316</accession>
<proteinExistence type="predicted"/>
<dbReference type="EMBL" id="BGPR01155085">
    <property type="protein sequence ID" value="GBL73937.1"/>
    <property type="molecule type" value="Genomic_DNA"/>
</dbReference>
<comment type="caution">
    <text evidence="2">The sequence shown here is derived from an EMBL/GenBank/DDBJ whole genome shotgun (WGS) entry which is preliminary data.</text>
</comment>
<evidence type="ECO:0000313" key="3">
    <source>
        <dbReference type="Proteomes" id="UP000499080"/>
    </source>
</evidence>
<dbReference type="AlphaFoldDB" id="A0A4Y2A316"/>
<sequence>MDIENLMQLEHSCISGGDFNAHNTAWESIKTTTRGRKLKTFANITGLDIIAPPTPTRYGHHSVSFIALAVTKNFLYPYNITSVPELSSDHNPVILSFFFNLQRALTRDLSLPKQAPYHWTS</sequence>
<dbReference type="Proteomes" id="UP000499080">
    <property type="component" value="Unassembled WGS sequence"/>
</dbReference>
<keyword evidence="3" id="KW-1185">Reference proteome</keyword>
<dbReference type="Pfam" id="PF14529">
    <property type="entry name" value="Exo_endo_phos_2"/>
    <property type="match status" value="1"/>
</dbReference>
<dbReference type="PANTHER" id="PTHR33273">
    <property type="entry name" value="DOMAIN-CONTAINING PROTEIN, PUTATIVE-RELATED"/>
    <property type="match status" value="1"/>
</dbReference>
<dbReference type="OrthoDB" id="410155at2759"/>
<dbReference type="InterPro" id="IPR036691">
    <property type="entry name" value="Endo/exonu/phosph_ase_sf"/>
</dbReference>
<name>A0A4Y2A316_ARAVE</name>
<feature type="domain" description="Endonuclease/exonuclease/phosphatase" evidence="1">
    <location>
        <begin position="3"/>
        <end position="94"/>
    </location>
</feature>